<dbReference type="EMBL" id="DF820460">
    <property type="protein sequence ID" value="GAK54029.1"/>
    <property type="molecule type" value="Genomic_DNA"/>
</dbReference>
<proteinExistence type="predicted"/>
<protein>
    <recommendedName>
        <fullName evidence="3">DUF2442 domain-containing protein</fullName>
    </recommendedName>
</protein>
<dbReference type="Proteomes" id="UP000030700">
    <property type="component" value="Unassembled WGS sequence"/>
</dbReference>
<reference evidence="1" key="1">
    <citation type="journal article" date="2015" name="PeerJ">
        <title>First genomic representation of candidate bacterial phylum KSB3 points to enhanced environmental sensing as a trigger of wastewater bulking.</title>
        <authorList>
            <person name="Sekiguchi Y."/>
            <person name="Ohashi A."/>
            <person name="Parks D.H."/>
            <person name="Yamauchi T."/>
            <person name="Tyson G.W."/>
            <person name="Hugenholtz P."/>
        </authorList>
    </citation>
    <scope>NUCLEOTIDE SEQUENCE [LARGE SCALE GENOMIC DNA]</scope>
</reference>
<keyword evidence="2" id="KW-1185">Reference proteome</keyword>
<organism evidence="1">
    <name type="scientific">Candidatus Moduliflexus flocculans</name>
    <dbReference type="NCBI Taxonomy" id="1499966"/>
    <lineage>
        <taxon>Bacteria</taxon>
        <taxon>Candidatus Moduliflexota</taxon>
        <taxon>Candidatus Moduliflexia</taxon>
        <taxon>Candidatus Moduliflexales</taxon>
        <taxon>Candidatus Moduliflexaceae</taxon>
    </lineage>
</organism>
<name>A0A081BRJ8_9BACT</name>
<dbReference type="HOGENOM" id="CLU_153045_4_1_0"/>
<sequence>MWNMNDITHLEYKSQYVYHIVFDDGTERDIDFSPYLKRGKVFQPLATPAFFQQARIEGGTIAWPNGVDIAPETLYEQCKHVSAERELSDKT</sequence>
<evidence type="ECO:0000313" key="2">
    <source>
        <dbReference type="Proteomes" id="UP000030700"/>
    </source>
</evidence>
<dbReference type="AlphaFoldDB" id="A0A081BRJ8"/>
<accession>A0A081BRJ8</accession>
<gene>
    <name evidence="1" type="ORF">U14_05306</name>
</gene>
<dbReference type="InterPro" id="IPR018841">
    <property type="entry name" value="DUF2442"/>
</dbReference>
<dbReference type="InterPro" id="IPR036782">
    <property type="entry name" value="NE0471-like_N"/>
</dbReference>
<evidence type="ECO:0000313" key="1">
    <source>
        <dbReference type="EMBL" id="GAK54029.1"/>
    </source>
</evidence>
<dbReference type="Gene3D" id="3.30.2020.10">
    <property type="entry name" value="NE0471-like N-terminal domain"/>
    <property type="match status" value="1"/>
</dbReference>
<dbReference type="STRING" id="1499966.U14_05306"/>
<evidence type="ECO:0008006" key="3">
    <source>
        <dbReference type="Google" id="ProtNLM"/>
    </source>
</evidence>
<dbReference type="Pfam" id="PF10387">
    <property type="entry name" value="DUF2442"/>
    <property type="match status" value="1"/>
</dbReference>
<dbReference type="SUPFAM" id="SSF143880">
    <property type="entry name" value="NE0471 N-terminal domain-like"/>
    <property type="match status" value="1"/>
</dbReference>